<name>A0A5B7GWC4_PORTR</name>
<dbReference type="AlphaFoldDB" id="A0A5B7GWC4"/>
<organism evidence="1 2">
    <name type="scientific">Portunus trituberculatus</name>
    <name type="common">Swimming crab</name>
    <name type="synonym">Neptunus trituberculatus</name>
    <dbReference type="NCBI Taxonomy" id="210409"/>
    <lineage>
        <taxon>Eukaryota</taxon>
        <taxon>Metazoa</taxon>
        <taxon>Ecdysozoa</taxon>
        <taxon>Arthropoda</taxon>
        <taxon>Crustacea</taxon>
        <taxon>Multicrustacea</taxon>
        <taxon>Malacostraca</taxon>
        <taxon>Eumalacostraca</taxon>
        <taxon>Eucarida</taxon>
        <taxon>Decapoda</taxon>
        <taxon>Pleocyemata</taxon>
        <taxon>Brachyura</taxon>
        <taxon>Eubrachyura</taxon>
        <taxon>Portunoidea</taxon>
        <taxon>Portunidae</taxon>
        <taxon>Portuninae</taxon>
        <taxon>Portunus</taxon>
    </lineage>
</organism>
<protein>
    <submittedName>
        <fullName evidence="1">Uncharacterized protein</fullName>
    </submittedName>
</protein>
<keyword evidence="2" id="KW-1185">Reference proteome</keyword>
<reference evidence="1 2" key="1">
    <citation type="submission" date="2019-05" db="EMBL/GenBank/DDBJ databases">
        <title>Another draft genome of Portunus trituberculatus and its Hox gene families provides insights of decapod evolution.</title>
        <authorList>
            <person name="Jeong J.-H."/>
            <person name="Song I."/>
            <person name="Kim S."/>
            <person name="Choi T."/>
            <person name="Kim D."/>
            <person name="Ryu S."/>
            <person name="Kim W."/>
        </authorList>
    </citation>
    <scope>NUCLEOTIDE SEQUENCE [LARGE SCALE GENOMIC DNA]</scope>
    <source>
        <tissue evidence="1">Muscle</tissue>
    </source>
</reference>
<evidence type="ECO:0000313" key="1">
    <source>
        <dbReference type="EMBL" id="MPC60894.1"/>
    </source>
</evidence>
<dbReference type="EMBL" id="VSRR010018009">
    <property type="protein sequence ID" value="MPC60894.1"/>
    <property type="molecule type" value="Genomic_DNA"/>
</dbReference>
<evidence type="ECO:0000313" key="2">
    <source>
        <dbReference type="Proteomes" id="UP000324222"/>
    </source>
</evidence>
<comment type="caution">
    <text evidence="1">The sequence shown here is derived from an EMBL/GenBank/DDBJ whole genome shotgun (WGS) entry which is preliminary data.</text>
</comment>
<proteinExistence type="predicted"/>
<dbReference type="Proteomes" id="UP000324222">
    <property type="component" value="Unassembled WGS sequence"/>
</dbReference>
<accession>A0A5B7GWC4</accession>
<sequence length="40" mass="4340">MILQEFTAAGTEVIMNAEEPAREALGSLNLAVPFFRTSLT</sequence>
<gene>
    <name evidence="1" type="ORF">E2C01_054954</name>
</gene>